<evidence type="ECO:0000313" key="1">
    <source>
        <dbReference type="EMBL" id="RDV07775.1"/>
    </source>
</evidence>
<sequence length="65" mass="7582">MVEVEIYKSEDEILMSVTLPFMPRVGEYLSLDSGGYFSYYYVVEVWIRQDSASKFIACLQVELKD</sequence>
<dbReference type="AlphaFoldDB" id="A0A371BJM2"/>
<proteinExistence type="predicted"/>
<reference evidence="2" key="1">
    <citation type="submission" date="2018-08" db="EMBL/GenBank/DDBJ databases">
        <authorList>
            <person name="Kim S.-J."/>
            <person name="Jung G.-Y."/>
        </authorList>
    </citation>
    <scope>NUCLEOTIDE SEQUENCE [LARGE SCALE GENOMIC DNA]</scope>
    <source>
        <strain evidence="2">GY_G</strain>
    </source>
</reference>
<dbReference type="Proteomes" id="UP000263833">
    <property type="component" value="Unassembled WGS sequence"/>
</dbReference>
<name>A0A371BJM2_9SPHN</name>
<evidence type="ECO:0000313" key="2">
    <source>
        <dbReference type="Proteomes" id="UP000263833"/>
    </source>
</evidence>
<dbReference type="EMBL" id="QRGP01000001">
    <property type="protein sequence ID" value="RDV07775.1"/>
    <property type="molecule type" value="Genomic_DNA"/>
</dbReference>
<protein>
    <submittedName>
        <fullName evidence="1">Uncharacterized protein</fullName>
    </submittedName>
</protein>
<comment type="caution">
    <text evidence="1">The sequence shown here is derived from an EMBL/GenBank/DDBJ whole genome shotgun (WGS) entry which is preliminary data.</text>
</comment>
<organism evidence="1 2">
    <name type="scientific">Sphingorhabdus pulchriflava</name>
    <dbReference type="NCBI Taxonomy" id="2292257"/>
    <lineage>
        <taxon>Bacteria</taxon>
        <taxon>Pseudomonadati</taxon>
        <taxon>Pseudomonadota</taxon>
        <taxon>Alphaproteobacteria</taxon>
        <taxon>Sphingomonadales</taxon>
        <taxon>Sphingomonadaceae</taxon>
        <taxon>Sphingorhabdus</taxon>
    </lineage>
</organism>
<keyword evidence="2" id="KW-1185">Reference proteome</keyword>
<gene>
    <name evidence="1" type="ORF">DXH95_01055</name>
</gene>
<accession>A0A371BJM2</accession>
<dbReference type="OrthoDB" id="7510394at2"/>